<dbReference type="Pfam" id="PF01687">
    <property type="entry name" value="Flavokinase"/>
    <property type="match status" value="1"/>
</dbReference>
<keyword evidence="10" id="KW-1185">Reference proteome</keyword>
<reference evidence="9 10" key="1">
    <citation type="submission" date="2019-08" db="EMBL/GenBank/DDBJ databases">
        <title>Complete genome sequence of Spiroplasma chinense CCH (DSM 19755).</title>
        <authorList>
            <person name="Shen H.-Y."/>
            <person name="Lin Y.-C."/>
            <person name="Chou L."/>
            <person name="Kuo C.-H."/>
        </authorList>
    </citation>
    <scope>NUCLEOTIDE SEQUENCE [LARGE SCALE GENOMIC DNA]</scope>
    <source>
        <strain evidence="9 10">CCH</strain>
    </source>
</reference>
<sequence length="295" mass="34762">MTTTFTYNNMTMIMLYLDESIALVGDFENWNEFEDKQIERLKEIANKKGLKTTLFVPIKNEIHSAIWNQNNIQKKAEAAGVDYLVFYIDHQMMRMNTDENLFKNIDGFLKIKEILIAQNYCYKQSDRFNFDFYRENWKENCHIEGDFYSKADNTELTSLLKDCKFDEFKKLTNLNYQFSGRVVQGKQLGRTIGFPTINVVTDEILPISKGVFAVDVYLESTQQHFMGAGCYWKNEMDEEVFETFILDFDKDVYGWKVDITLIEKIRDNLKINSLDELKETLANDVEKVRKVKPLF</sequence>
<dbReference type="Proteomes" id="UP000323144">
    <property type="component" value="Chromosome"/>
</dbReference>
<dbReference type="GO" id="GO:0005524">
    <property type="term" value="F:ATP binding"/>
    <property type="evidence" value="ECO:0007669"/>
    <property type="project" value="UniProtKB-KW"/>
</dbReference>
<dbReference type="GO" id="GO:0016779">
    <property type="term" value="F:nucleotidyltransferase activity"/>
    <property type="evidence" value="ECO:0007669"/>
    <property type="project" value="UniProtKB-KW"/>
</dbReference>
<dbReference type="InterPro" id="IPR023465">
    <property type="entry name" value="Riboflavin_kinase_dom_sf"/>
</dbReference>
<evidence type="ECO:0000256" key="2">
    <source>
        <dbReference type="ARBA" id="ARBA00022630"/>
    </source>
</evidence>
<evidence type="ECO:0000256" key="3">
    <source>
        <dbReference type="ARBA" id="ARBA00022643"/>
    </source>
</evidence>
<keyword evidence="4 9" id="KW-0808">Transferase</keyword>
<evidence type="ECO:0000256" key="5">
    <source>
        <dbReference type="ARBA" id="ARBA00022741"/>
    </source>
</evidence>
<evidence type="ECO:0000256" key="1">
    <source>
        <dbReference type="ARBA" id="ARBA00012105"/>
    </source>
</evidence>
<keyword evidence="6" id="KW-0067">ATP-binding</keyword>
<dbReference type="GO" id="GO:0009398">
    <property type="term" value="P:FMN biosynthetic process"/>
    <property type="evidence" value="ECO:0007669"/>
    <property type="project" value="TreeGrafter"/>
</dbReference>
<dbReference type="EC" id="2.7.1.26" evidence="1"/>
<dbReference type="Gene3D" id="2.40.30.30">
    <property type="entry name" value="Riboflavin kinase-like"/>
    <property type="match status" value="1"/>
</dbReference>
<keyword evidence="9" id="KW-0548">Nucleotidyltransferase</keyword>
<dbReference type="GO" id="GO:0009231">
    <property type="term" value="P:riboflavin biosynthetic process"/>
    <property type="evidence" value="ECO:0007669"/>
    <property type="project" value="InterPro"/>
</dbReference>
<organism evidence="9 10">
    <name type="scientific">Spiroplasma chinense</name>
    <dbReference type="NCBI Taxonomy" id="216932"/>
    <lineage>
        <taxon>Bacteria</taxon>
        <taxon>Bacillati</taxon>
        <taxon>Mycoplasmatota</taxon>
        <taxon>Mollicutes</taxon>
        <taxon>Entomoplasmatales</taxon>
        <taxon>Spiroplasmataceae</taxon>
        <taxon>Spiroplasma</taxon>
    </lineage>
</organism>
<keyword evidence="9" id="KW-0418">Kinase</keyword>
<protein>
    <recommendedName>
        <fullName evidence="1">riboflavin kinase</fullName>
        <ecNumber evidence="1">2.7.1.26</ecNumber>
    </recommendedName>
</protein>
<dbReference type="InterPro" id="IPR015865">
    <property type="entry name" value="Riboflavin_kinase_bac/euk"/>
</dbReference>
<proteinExistence type="predicted"/>
<dbReference type="SMART" id="SM00904">
    <property type="entry name" value="Flavokinase"/>
    <property type="match status" value="1"/>
</dbReference>
<dbReference type="KEGG" id="schi:SCHIN_v1c06720"/>
<evidence type="ECO:0000259" key="8">
    <source>
        <dbReference type="SMART" id="SM00904"/>
    </source>
</evidence>
<evidence type="ECO:0000256" key="7">
    <source>
        <dbReference type="ARBA" id="ARBA00047880"/>
    </source>
</evidence>
<evidence type="ECO:0000256" key="6">
    <source>
        <dbReference type="ARBA" id="ARBA00022840"/>
    </source>
</evidence>
<evidence type="ECO:0000256" key="4">
    <source>
        <dbReference type="ARBA" id="ARBA00022679"/>
    </source>
</evidence>
<dbReference type="RefSeq" id="WP_166508790.1">
    <property type="nucleotide sequence ID" value="NZ_CP043026.1"/>
</dbReference>
<dbReference type="PANTHER" id="PTHR22749">
    <property type="entry name" value="RIBOFLAVIN KINASE/FMN ADENYLYLTRANSFERASE"/>
    <property type="match status" value="1"/>
</dbReference>
<dbReference type="PANTHER" id="PTHR22749:SF6">
    <property type="entry name" value="RIBOFLAVIN KINASE"/>
    <property type="match status" value="1"/>
</dbReference>
<dbReference type="SUPFAM" id="SSF82114">
    <property type="entry name" value="Riboflavin kinase-like"/>
    <property type="match status" value="1"/>
</dbReference>
<keyword evidence="2" id="KW-0285">Flavoprotein</keyword>
<evidence type="ECO:0000313" key="10">
    <source>
        <dbReference type="Proteomes" id="UP000323144"/>
    </source>
</evidence>
<keyword evidence="5" id="KW-0547">Nucleotide-binding</keyword>
<comment type="catalytic activity">
    <reaction evidence="7">
        <text>riboflavin + ATP = FMN + ADP + H(+)</text>
        <dbReference type="Rhea" id="RHEA:14357"/>
        <dbReference type="ChEBI" id="CHEBI:15378"/>
        <dbReference type="ChEBI" id="CHEBI:30616"/>
        <dbReference type="ChEBI" id="CHEBI:57986"/>
        <dbReference type="ChEBI" id="CHEBI:58210"/>
        <dbReference type="ChEBI" id="CHEBI:456216"/>
        <dbReference type="EC" id="2.7.1.26"/>
    </reaction>
</comment>
<feature type="domain" description="Riboflavin kinase" evidence="8">
    <location>
        <begin position="171"/>
        <end position="293"/>
    </location>
</feature>
<accession>A0A5B9Y597</accession>
<dbReference type="GO" id="GO:0008531">
    <property type="term" value="F:riboflavin kinase activity"/>
    <property type="evidence" value="ECO:0007669"/>
    <property type="project" value="UniProtKB-EC"/>
</dbReference>
<dbReference type="AlphaFoldDB" id="A0A5B9Y597"/>
<name>A0A5B9Y597_9MOLU</name>
<dbReference type="InterPro" id="IPR023468">
    <property type="entry name" value="Riboflavin_kinase"/>
</dbReference>
<gene>
    <name evidence="9" type="primary">ribF</name>
    <name evidence="9" type="ORF">SCHIN_v1c06720</name>
</gene>
<dbReference type="EMBL" id="CP043026">
    <property type="protein sequence ID" value="QEH61869.1"/>
    <property type="molecule type" value="Genomic_DNA"/>
</dbReference>
<keyword evidence="3" id="KW-0288">FMN</keyword>
<evidence type="ECO:0000313" key="9">
    <source>
        <dbReference type="EMBL" id="QEH61869.1"/>
    </source>
</evidence>